<accession>A0ABD1CT35</accession>
<evidence type="ECO:0000313" key="5">
    <source>
        <dbReference type="Proteomes" id="UP001562425"/>
    </source>
</evidence>
<dbReference type="GO" id="GO:0042302">
    <property type="term" value="F:structural constituent of cuticle"/>
    <property type="evidence" value="ECO:0007669"/>
    <property type="project" value="UniProtKB-UniRule"/>
</dbReference>
<feature type="signal peptide" evidence="3">
    <location>
        <begin position="1"/>
        <end position="17"/>
    </location>
</feature>
<comment type="caution">
    <text evidence="4">The sequence shown here is derived from an EMBL/GenBank/DDBJ whole genome shotgun (WGS) entry which is preliminary data.</text>
</comment>
<feature type="non-terminal residue" evidence="4">
    <location>
        <position position="115"/>
    </location>
</feature>
<sequence length="115" mass="12010">MNPLIALSIALLAAVHAAPQSSGTTTPVPILSENSNLQPDGSFQFAFQSGDGVQVQNQGTLKEIEVQKADGSGTEKAQVIVQSGSYSYQAPDGQQITVTYTADENGFHPQGAHLP</sequence>
<evidence type="ECO:0000256" key="3">
    <source>
        <dbReference type="SAM" id="SignalP"/>
    </source>
</evidence>
<evidence type="ECO:0000256" key="1">
    <source>
        <dbReference type="ARBA" id="ARBA00022460"/>
    </source>
</evidence>
<dbReference type="InterPro" id="IPR050468">
    <property type="entry name" value="Cuticle_Struct_Prot"/>
</dbReference>
<evidence type="ECO:0000313" key="4">
    <source>
        <dbReference type="EMBL" id="KAL1379600.1"/>
    </source>
</evidence>
<organism evidence="4 5">
    <name type="scientific">Culex pipiens pipiens</name>
    <name type="common">Northern house mosquito</name>
    <dbReference type="NCBI Taxonomy" id="38569"/>
    <lineage>
        <taxon>Eukaryota</taxon>
        <taxon>Metazoa</taxon>
        <taxon>Ecdysozoa</taxon>
        <taxon>Arthropoda</taxon>
        <taxon>Hexapoda</taxon>
        <taxon>Insecta</taxon>
        <taxon>Pterygota</taxon>
        <taxon>Neoptera</taxon>
        <taxon>Endopterygota</taxon>
        <taxon>Diptera</taxon>
        <taxon>Nematocera</taxon>
        <taxon>Culicoidea</taxon>
        <taxon>Culicidae</taxon>
        <taxon>Culicinae</taxon>
        <taxon>Culicini</taxon>
        <taxon>Culex</taxon>
        <taxon>Culex</taxon>
    </lineage>
</organism>
<gene>
    <name evidence="4" type="ORF">pipiens_014774</name>
</gene>
<dbReference type="Proteomes" id="UP001562425">
    <property type="component" value="Unassembled WGS sequence"/>
</dbReference>
<dbReference type="InterPro" id="IPR031311">
    <property type="entry name" value="CHIT_BIND_RR_consensus"/>
</dbReference>
<dbReference type="PANTHER" id="PTHR10380:SF173">
    <property type="entry name" value="CUTICULAR PROTEIN 47EF, ISOFORM C-RELATED"/>
    <property type="match status" value="1"/>
</dbReference>
<dbReference type="InterPro" id="IPR000618">
    <property type="entry name" value="Insect_cuticle"/>
</dbReference>
<proteinExistence type="predicted"/>
<dbReference type="AlphaFoldDB" id="A0ABD1CT35"/>
<dbReference type="PROSITE" id="PS00233">
    <property type="entry name" value="CHIT_BIND_RR_1"/>
    <property type="match status" value="1"/>
</dbReference>
<evidence type="ECO:0000256" key="2">
    <source>
        <dbReference type="PROSITE-ProRule" id="PRU00497"/>
    </source>
</evidence>
<feature type="chain" id="PRO_5044789860" evidence="3">
    <location>
        <begin position="18"/>
        <end position="115"/>
    </location>
</feature>
<dbReference type="EMBL" id="JBEHCU010009599">
    <property type="protein sequence ID" value="KAL1379600.1"/>
    <property type="molecule type" value="Genomic_DNA"/>
</dbReference>
<name>A0ABD1CT35_CULPP</name>
<keyword evidence="1 2" id="KW-0193">Cuticle</keyword>
<protein>
    <submittedName>
        <fullName evidence="4">Uncharacterized protein</fullName>
    </submittedName>
</protein>
<reference evidence="4 5" key="1">
    <citation type="submission" date="2024-05" db="EMBL/GenBank/DDBJ databases">
        <title>Culex pipiens pipiens assembly and annotation.</title>
        <authorList>
            <person name="Alout H."/>
            <person name="Durand T."/>
        </authorList>
    </citation>
    <scope>NUCLEOTIDE SEQUENCE [LARGE SCALE GENOMIC DNA]</scope>
    <source>
        <strain evidence="4">HA-2024</strain>
        <tissue evidence="4">Whole body</tissue>
    </source>
</reference>
<keyword evidence="5" id="KW-1185">Reference proteome</keyword>
<dbReference type="PROSITE" id="PS51155">
    <property type="entry name" value="CHIT_BIND_RR_2"/>
    <property type="match status" value="1"/>
</dbReference>
<dbReference type="Pfam" id="PF00379">
    <property type="entry name" value="Chitin_bind_4"/>
    <property type="match status" value="1"/>
</dbReference>
<keyword evidence="3" id="KW-0732">Signal</keyword>
<dbReference type="PANTHER" id="PTHR10380">
    <property type="entry name" value="CUTICLE PROTEIN"/>
    <property type="match status" value="1"/>
</dbReference>